<proteinExistence type="predicted"/>
<protein>
    <submittedName>
        <fullName evidence="1">Uncharacterized protein</fullName>
    </submittedName>
</protein>
<reference evidence="2" key="1">
    <citation type="journal article" date="2023" name="Nat. Plants">
        <title>Single-cell RNA sequencing provides a high-resolution roadmap for understanding the multicellular compartmentation of specialized metabolism.</title>
        <authorList>
            <person name="Sun S."/>
            <person name="Shen X."/>
            <person name="Li Y."/>
            <person name="Li Y."/>
            <person name="Wang S."/>
            <person name="Li R."/>
            <person name="Zhang H."/>
            <person name="Shen G."/>
            <person name="Guo B."/>
            <person name="Wei J."/>
            <person name="Xu J."/>
            <person name="St-Pierre B."/>
            <person name="Chen S."/>
            <person name="Sun C."/>
        </authorList>
    </citation>
    <scope>NUCLEOTIDE SEQUENCE [LARGE SCALE GENOMIC DNA]</scope>
</reference>
<evidence type="ECO:0000313" key="1">
    <source>
        <dbReference type="EMBL" id="KAI5669094.1"/>
    </source>
</evidence>
<organism evidence="1 2">
    <name type="scientific">Catharanthus roseus</name>
    <name type="common">Madagascar periwinkle</name>
    <name type="synonym">Vinca rosea</name>
    <dbReference type="NCBI Taxonomy" id="4058"/>
    <lineage>
        <taxon>Eukaryota</taxon>
        <taxon>Viridiplantae</taxon>
        <taxon>Streptophyta</taxon>
        <taxon>Embryophyta</taxon>
        <taxon>Tracheophyta</taxon>
        <taxon>Spermatophyta</taxon>
        <taxon>Magnoliopsida</taxon>
        <taxon>eudicotyledons</taxon>
        <taxon>Gunneridae</taxon>
        <taxon>Pentapetalae</taxon>
        <taxon>asterids</taxon>
        <taxon>lamiids</taxon>
        <taxon>Gentianales</taxon>
        <taxon>Apocynaceae</taxon>
        <taxon>Rauvolfioideae</taxon>
        <taxon>Vinceae</taxon>
        <taxon>Catharanthinae</taxon>
        <taxon>Catharanthus</taxon>
    </lineage>
</organism>
<comment type="caution">
    <text evidence="1">The sequence shown here is derived from an EMBL/GenBank/DDBJ whole genome shotgun (WGS) entry which is preliminary data.</text>
</comment>
<dbReference type="Proteomes" id="UP001060085">
    <property type="component" value="Linkage Group LG04"/>
</dbReference>
<name>A0ACC0B8W0_CATRO</name>
<gene>
    <name evidence="1" type="ORF">M9H77_18947</name>
</gene>
<accession>A0ACC0B8W0</accession>
<sequence>MEKDKDNSILATMEPTKFQKSNHFLVKIEIFEQKVKKRDSTIIPESLSVNFSTARMFPGTLNLPTPCTNHQLFQSGISLMAWGPPEGAFFAFHLSCAGKAQSQSHGTVKLHRVFLHSISPSLSPR</sequence>
<dbReference type="EMBL" id="CM044704">
    <property type="protein sequence ID" value="KAI5669094.1"/>
    <property type="molecule type" value="Genomic_DNA"/>
</dbReference>
<evidence type="ECO:0000313" key="2">
    <source>
        <dbReference type="Proteomes" id="UP001060085"/>
    </source>
</evidence>
<keyword evidence="2" id="KW-1185">Reference proteome</keyword>